<keyword evidence="2" id="KW-1185">Reference proteome</keyword>
<comment type="caution">
    <text evidence="1">The sequence shown here is derived from an EMBL/GenBank/DDBJ whole genome shotgun (WGS) entry which is preliminary data.</text>
</comment>
<protein>
    <submittedName>
        <fullName evidence="1">Uncharacterized protein</fullName>
    </submittedName>
</protein>
<name>A0ACC1IQ79_9FUNG</name>
<gene>
    <name evidence="1" type="ORF">LPJ66_002647</name>
</gene>
<dbReference type="Proteomes" id="UP001150581">
    <property type="component" value="Unassembled WGS sequence"/>
</dbReference>
<sequence length="249" mass="28325">MNYLHPKYPLDVHLRIVNTSIDHIVINSLWWLIMGLPLFKSVFSRQQYLYIWINKLRKDGLQKEYDIDSDVTLVSDHRSSYMHDKRKSQMLLNTTGIKDGGAFYAMDNNFHNGKDAEFRESPRSAFFGAPDGRSLADESIAYGQAAWLPAAEERHQEDILMEVVMELSDDNDGREDKRPSPPRCRSPSQGVSKYDNRTSSSDRYIVPPAALHPYAPISIPEAPVIASSRLGETYYNSTGHSDSNKRSLV</sequence>
<organism evidence="1 2">
    <name type="scientific">Kickxella alabastrina</name>
    <dbReference type="NCBI Taxonomy" id="61397"/>
    <lineage>
        <taxon>Eukaryota</taxon>
        <taxon>Fungi</taxon>
        <taxon>Fungi incertae sedis</taxon>
        <taxon>Zoopagomycota</taxon>
        <taxon>Kickxellomycotina</taxon>
        <taxon>Kickxellomycetes</taxon>
        <taxon>Kickxellales</taxon>
        <taxon>Kickxellaceae</taxon>
        <taxon>Kickxella</taxon>
    </lineage>
</organism>
<evidence type="ECO:0000313" key="1">
    <source>
        <dbReference type="EMBL" id="KAJ1898608.1"/>
    </source>
</evidence>
<accession>A0ACC1IQ79</accession>
<evidence type="ECO:0000313" key="2">
    <source>
        <dbReference type="Proteomes" id="UP001150581"/>
    </source>
</evidence>
<reference evidence="1" key="1">
    <citation type="submission" date="2022-07" db="EMBL/GenBank/DDBJ databases">
        <title>Phylogenomic reconstructions and comparative analyses of Kickxellomycotina fungi.</title>
        <authorList>
            <person name="Reynolds N.K."/>
            <person name="Stajich J.E."/>
            <person name="Barry K."/>
            <person name="Grigoriev I.V."/>
            <person name="Crous P."/>
            <person name="Smith M.E."/>
        </authorList>
    </citation>
    <scope>NUCLEOTIDE SEQUENCE</scope>
    <source>
        <strain evidence="1">Benny 63K</strain>
    </source>
</reference>
<dbReference type="EMBL" id="JANBPG010000224">
    <property type="protein sequence ID" value="KAJ1898608.1"/>
    <property type="molecule type" value="Genomic_DNA"/>
</dbReference>
<proteinExistence type="predicted"/>